<evidence type="ECO:0000256" key="9">
    <source>
        <dbReference type="SAM" id="MobiDB-lite"/>
    </source>
</evidence>
<keyword evidence="6" id="KW-0862">Zinc</keyword>
<dbReference type="PROSITE" id="PS00028">
    <property type="entry name" value="ZINC_FINGER_C2H2_1"/>
    <property type="match status" value="3"/>
</dbReference>
<keyword evidence="5 8" id="KW-0863">Zinc-finger</keyword>
<evidence type="ECO:0000256" key="7">
    <source>
        <dbReference type="ARBA" id="ARBA00023242"/>
    </source>
</evidence>
<dbReference type="GO" id="GO:0000981">
    <property type="term" value="F:DNA-binding transcription factor activity, RNA polymerase II-specific"/>
    <property type="evidence" value="ECO:0007669"/>
    <property type="project" value="TreeGrafter"/>
</dbReference>
<dbReference type="GO" id="GO:0051241">
    <property type="term" value="P:negative regulation of multicellular organismal process"/>
    <property type="evidence" value="ECO:0007669"/>
    <property type="project" value="UniProtKB-ARBA"/>
</dbReference>
<evidence type="ECO:0000256" key="8">
    <source>
        <dbReference type="PROSITE-ProRule" id="PRU00042"/>
    </source>
</evidence>
<comment type="caution">
    <text evidence="11">The sequence shown here is derived from an EMBL/GenBank/DDBJ whole genome shotgun (WGS) entry which is preliminary data.</text>
</comment>
<dbReference type="FunFam" id="3.30.160.60:FF:001250">
    <property type="entry name" value="putative transcription factor ovo-like protein 3"/>
    <property type="match status" value="1"/>
</dbReference>
<dbReference type="GO" id="GO:0009913">
    <property type="term" value="P:epidermal cell differentiation"/>
    <property type="evidence" value="ECO:0007669"/>
    <property type="project" value="TreeGrafter"/>
</dbReference>
<dbReference type="GO" id="GO:0045892">
    <property type="term" value="P:negative regulation of DNA-templated transcription"/>
    <property type="evidence" value="ECO:0007669"/>
    <property type="project" value="UniProtKB-ARBA"/>
</dbReference>
<name>A0A3S3Q973_9ACAR</name>
<dbReference type="InterPro" id="IPR027756">
    <property type="entry name" value="Ovo-like"/>
</dbReference>
<feature type="region of interest" description="Disordered" evidence="9">
    <location>
        <begin position="20"/>
        <end position="54"/>
    </location>
</feature>
<evidence type="ECO:0000256" key="6">
    <source>
        <dbReference type="ARBA" id="ARBA00022833"/>
    </source>
</evidence>
<feature type="domain" description="C2H2-type" evidence="10">
    <location>
        <begin position="227"/>
        <end position="254"/>
    </location>
</feature>
<comment type="subcellular location">
    <subcellularLocation>
        <location evidence="1">Nucleus</location>
    </subcellularLocation>
</comment>
<keyword evidence="3" id="KW-0479">Metal-binding</keyword>
<dbReference type="InterPro" id="IPR013087">
    <property type="entry name" value="Znf_C2H2_type"/>
</dbReference>
<dbReference type="STRING" id="1965070.A0A3S3Q973"/>
<dbReference type="GO" id="GO:0009968">
    <property type="term" value="P:negative regulation of signal transduction"/>
    <property type="evidence" value="ECO:0007669"/>
    <property type="project" value="UniProtKB-ARBA"/>
</dbReference>
<reference evidence="11 12" key="1">
    <citation type="journal article" date="2018" name="Gigascience">
        <title>Genomes of trombidid mites reveal novel predicted allergens and laterally-transferred genes associated with secondary metabolism.</title>
        <authorList>
            <person name="Dong X."/>
            <person name="Chaisiri K."/>
            <person name="Xia D."/>
            <person name="Armstrong S.D."/>
            <person name="Fang Y."/>
            <person name="Donnelly M.J."/>
            <person name="Kadowaki T."/>
            <person name="McGarry J.W."/>
            <person name="Darby A.C."/>
            <person name="Makepeace B.L."/>
        </authorList>
    </citation>
    <scope>NUCLEOTIDE SEQUENCE [LARGE SCALE GENOMIC DNA]</scope>
    <source>
        <strain evidence="11">UoL-WK</strain>
    </source>
</reference>
<dbReference type="GO" id="GO:0045596">
    <property type="term" value="P:negative regulation of cell differentiation"/>
    <property type="evidence" value="ECO:0007669"/>
    <property type="project" value="UniProtKB-ARBA"/>
</dbReference>
<dbReference type="GO" id="GO:0008270">
    <property type="term" value="F:zinc ion binding"/>
    <property type="evidence" value="ECO:0007669"/>
    <property type="project" value="UniProtKB-KW"/>
</dbReference>
<protein>
    <submittedName>
        <fullName evidence="11">Protein ovo-like isoform X2</fullName>
    </submittedName>
</protein>
<dbReference type="PROSITE" id="PS50157">
    <property type="entry name" value="ZINC_FINGER_C2H2_2"/>
    <property type="match status" value="3"/>
</dbReference>
<sequence length="343" mass="38843">MPKAFLIRKKISAKDFFLTQQWRPDTPPPSPDDDPSVKDNNQPLNLITSNNHNNHNATSAVITAKDIAKDLSVDRQTYDGAILTSPLSGVNSDNEIEIRDTTTEDVAITSQRVPVIKSVARVGIDANTVKSEIRTCFEASAPSPHQSLQLLSQRLGIPSHLIASIEFVNGGHGIKNPLLQNSDHQKLTTVSQVNSEDPLKCPICEKRFNLARLLNRHLKCHSDVKRYLCTFCGKGFNDTFDLKRHTRTHTGVRPYKCSNCDKSFTQRCSLESHTLKVHGLSHQYAYKERRTKIYVCEDCGNTTNQPESHYMHLKLQHPYSPALAKFYDKRHFKFTDNAFPFKE</sequence>
<keyword evidence="4" id="KW-0677">Repeat</keyword>
<dbReference type="PANTHER" id="PTHR10032:SF271">
    <property type="entry name" value="RH12261P-RELATED"/>
    <property type="match status" value="1"/>
</dbReference>
<dbReference type="SMART" id="SM00355">
    <property type="entry name" value="ZnF_C2H2"/>
    <property type="match status" value="4"/>
</dbReference>
<feature type="domain" description="C2H2-type" evidence="10">
    <location>
        <begin position="255"/>
        <end position="278"/>
    </location>
</feature>
<gene>
    <name evidence="11" type="ORF">B4U79_04573</name>
</gene>
<dbReference type="PANTHER" id="PTHR10032">
    <property type="entry name" value="ZINC FINGER PROTEIN WITH KRAB AND SCAN DOMAINS"/>
    <property type="match status" value="1"/>
</dbReference>
<evidence type="ECO:0000256" key="2">
    <source>
        <dbReference type="ARBA" id="ARBA00006991"/>
    </source>
</evidence>
<dbReference type="Pfam" id="PF00096">
    <property type="entry name" value="zf-C2H2"/>
    <property type="match status" value="2"/>
</dbReference>
<proteinExistence type="inferred from homology"/>
<evidence type="ECO:0000259" key="10">
    <source>
        <dbReference type="PROSITE" id="PS50157"/>
    </source>
</evidence>
<dbReference type="AlphaFoldDB" id="A0A3S3Q973"/>
<evidence type="ECO:0000256" key="5">
    <source>
        <dbReference type="ARBA" id="ARBA00022771"/>
    </source>
</evidence>
<evidence type="ECO:0000256" key="3">
    <source>
        <dbReference type="ARBA" id="ARBA00022723"/>
    </source>
</evidence>
<comment type="similarity">
    <text evidence="2">Belongs to the krueppel C2H2-type zinc-finger protein family.</text>
</comment>
<organism evidence="11 12">
    <name type="scientific">Dinothrombium tinctorium</name>
    <dbReference type="NCBI Taxonomy" id="1965070"/>
    <lineage>
        <taxon>Eukaryota</taxon>
        <taxon>Metazoa</taxon>
        <taxon>Ecdysozoa</taxon>
        <taxon>Arthropoda</taxon>
        <taxon>Chelicerata</taxon>
        <taxon>Arachnida</taxon>
        <taxon>Acari</taxon>
        <taxon>Acariformes</taxon>
        <taxon>Trombidiformes</taxon>
        <taxon>Prostigmata</taxon>
        <taxon>Anystina</taxon>
        <taxon>Parasitengona</taxon>
        <taxon>Trombidioidea</taxon>
        <taxon>Trombidiidae</taxon>
        <taxon>Dinothrombium</taxon>
    </lineage>
</organism>
<feature type="compositionally biased region" description="Polar residues" evidence="9">
    <location>
        <begin position="38"/>
        <end position="47"/>
    </location>
</feature>
<dbReference type="GO" id="GO:0000978">
    <property type="term" value="F:RNA polymerase II cis-regulatory region sequence-specific DNA binding"/>
    <property type="evidence" value="ECO:0007669"/>
    <property type="project" value="TreeGrafter"/>
</dbReference>
<dbReference type="EMBL" id="NCKU01000289">
    <property type="protein sequence ID" value="RWS16142.1"/>
    <property type="molecule type" value="Genomic_DNA"/>
</dbReference>
<dbReference type="GO" id="GO:0005634">
    <property type="term" value="C:nucleus"/>
    <property type="evidence" value="ECO:0007669"/>
    <property type="project" value="UniProtKB-SubCell"/>
</dbReference>
<dbReference type="Gene3D" id="3.30.160.60">
    <property type="entry name" value="Classic Zinc Finger"/>
    <property type="match status" value="3"/>
</dbReference>
<feature type="domain" description="C2H2-type" evidence="10">
    <location>
        <begin position="199"/>
        <end position="226"/>
    </location>
</feature>
<dbReference type="OrthoDB" id="6508643at2759"/>
<evidence type="ECO:0000256" key="4">
    <source>
        <dbReference type="ARBA" id="ARBA00022737"/>
    </source>
</evidence>
<accession>A0A3S3Q973</accession>
<keyword evidence="7" id="KW-0539">Nucleus</keyword>
<dbReference type="SUPFAM" id="SSF57667">
    <property type="entry name" value="beta-beta-alpha zinc fingers"/>
    <property type="match status" value="2"/>
</dbReference>
<dbReference type="Proteomes" id="UP000285301">
    <property type="component" value="Unassembled WGS sequence"/>
</dbReference>
<dbReference type="FunFam" id="3.30.160.60:FF:000452">
    <property type="entry name" value="Transcription factor Ovo-like 2"/>
    <property type="match status" value="1"/>
</dbReference>
<evidence type="ECO:0000256" key="1">
    <source>
        <dbReference type="ARBA" id="ARBA00004123"/>
    </source>
</evidence>
<evidence type="ECO:0000313" key="12">
    <source>
        <dbReference type="Proteomes" id="UP000285301"/>
    </source>
</evidence>
<evidence type="ECO:0000313" key="11">
    <source>
        <dbReference type="EMBL" id="RWS16142.1"/>
    </source>
</evidence>
<keyword evidence="12" id="KW-1185">Reference proteome</keyword>
<dbReference type="InterPro" id="IPR036236">
    <property type="entry name" value="Znf_C2H2_sf"/>
</dbReference>